<name>A0ABT0XFI7_9BACI</name>
<keyword evidence="4 5" id="KW-0472">Membrane</keyword>
<dbReference type="Proteomes" id="UP001203665">
    <property type="component" value="Unassembled WGS sequence"/>
</dbReference>
<comment type="subcellular location">
    <subcellularLocation>
        <location evidence="1">Endomembrane system</location>
        <topology evidence="1">Multi-pass membrane protein</topology>
    </subcellularLocation>
</comment>
<gene>
    <name evidence="6" type="ORF">NDM98_02455</name>
</gene>
<feature type="transmembrane region" description="Helical" evidence="5">
    <location>
        <begin position="120"/>
        <end position="149"/>
    </location>
</feature>
<evidence type="ECO:0000256" key="1">
    <source>
        <dbReference type="ARBA" id="ARBA00004127"/>
    </source>
</evidence>
<feature type="transmembrane region" description="Helical" evidence="5">
    <location>
        <begin position="6"/>
        <end position="26"/>
    </location>
</feature>
<keyword evidence="7" id="KW-1185">Reference proteome</keyword>
<proteinExistence type="predicted"/>
<dbReference type="PANTHER" id="PTHR12714">
    <property type="entry name" value="PROTEIN-S ISOPRENYLCYSTEINE O-METHYLTRANSFERASE"/>
    <property type="match status" value="1"/>
</dbReference>
<sequence>MNIEEWFFFCLSLIWLLEFVLFRGARHSGDSLSIEQKSYYLILLSIIATVIGCLIIRETSFVIHTPLFITWLSLFIYGTGIFLRYWSMLTLKHEFTRHVQVSADKKLVSHGPYRSMRHPLYTALIVCMVGLSCYLASWVGLLFTLLLIIPSIVIRIKLEEAMLTEALGETYDEWKRQRWILMPWIY</sequence>
<evidence type="ECO:0000256" key="2">
    <source>
        <dbReference type="ARBA" id="ARBA00022692"/>
    </source>
</evidence>
<dbReference type="InterPro" id="IPR007318">
    <property type="entry name" value="Phopholipid_MeTrfase"/>
</dbReference>
<evidence type="ECO:0000313" key="7">
    <source>
        <dbReference type="Proteomes" id="UP001203665"/>
    </source>
</evidence>
<dbReference type="Gene3D" id="1.20.120.1630">
    <property type="match status" value="1"/>
</dbReference>
<feature type="transmembrane region" description="Helical" evidence="5">
    <location>
        <begin position="63"/>
        <end position="83"/>
    </location>
</feature>
<comment type="caution">
    <text evidence="6">The sequence shown here is derived from an EMBL/GenBank/DDBJ whole genome shotgun (WGS) entry which is preliminary data.</text>
</comment>
<evidence type="ECO:0000313" key="6">
    <source>
        <dbReference type="EMBL" id="MCM2674485.1"/>
    </source>
</evidence>
<keyword evidence="2 5" id="KW-0812">Transmembrane</keyword>
<evidence type="ECO:0000256" key="3">
    <source>
        <dbReference type="ARBA" id="ARBA00022989"/>
    </source>
</evidence>
<dbReference type="EMBL" id="JAMQJY010000001">
    <property type="protein sequence ID" value="MCM2674485.1"/>
    <property type="molecule type" value="Genomic_DNA"/>
</dbReference>
<feature type="transmembrane region" description="Helical" evidence="5">
    <location>
        <begin position="38"/>
        <end position="57"/>
    </location>
</feature>
<dbReference type="PANTHER" id="PTHR12714:SF9">
    <property type="entry name" value="PROTEIN-S-ISOPRENYLCYSTEINE O-METHYLTRANSFERASE"/>
    <property type="match status" value="1"/>
</dbReference>
<protein>
    <submittedName>
        <fullName evidence="6">Isoprenylcysteine carboxylmethyltransferase family protein</fullName>
    </submittedName>
</protein>
<dbReference type="RefSeq" id="WP_251604311.1">
    <property type="nucleotide sequence ID" value="NZ_JAMQJY010000001.1"/>
</dbReference>
<organism evidence="6 7">
    <name type="scientific">Alkalicoccobacillus plakortidis</name>
    <dbReference type="NCBI Taxonomy" id="444060"/>
    <lineage>
        <taxon>Bacteria</taxon>
        <taxon>Bacillati</taxon>
        <taxon>Bacillota</taxon>
        <taxon>Bacilli</taxon>
        <taxon>Bacillales</taxon>
        <taxon>Bacillaceae</taxon>
        <taxon>Alkalicoccobacillus</taxon>
    </lineage>
</organism>
<evidence type="ECO:0000256" key="4">
    <source>
        <dbReference type="ARBA" id="ARBA00023136"/>
    </source>
</evidence>
<dbReference type="Pfam" id="PF04191">
    <property type="entry name" value="PEMT"/>
    <property type="match status" value="1"/>
</dbReference>
<accession>A0ABT0XFI7</accession>
<keyword evidence="3 5" id="KW-1133">Transmembrane helix</keyword>
<evidence type="ECO:0000256" key="5">
    <source>
        <dbReference type="SAM" id="Phobius"/>
    </source>
</evidence>
<reference evidence="6" key="1">
    <citation type="submission" date="2022-06" db="EMBL/GenBank/DDBJ databases">
        <title>Alkalicoccobacillus porphyridii sp. nov., isolated from a marine red alga, Porphyridium purpureum and reclassification of Shouchella plakortidis and Shouchella gibsonii as Alkalicoccobacillus plakortidis comb. nov. and Alkalicoccobacillus gibsonii comb. nov.</title>
        <authorList>
            <person name="Kim K.H."/>
            <person name="Lee J.K."/>
            <person name="Han D.M."/>
            <person name="Baek J.H."/>
            <person name="Jeon C.O."/>
        </authorList>
    </citation>
    <scope>NUCLEOTIDE SEQUENCE</scope>
    <source>
        <strain evidence="6">DSM 19153</strain>
    </source>
</reference>